<gene>
    <name evidence="2" type="ORF">FIV41_20455</name>
</gene>
<evidence type="ECO:0000313" key="3">
    <source>
        <dbReference type="Proteomes" id="UP000316123"/>
    </source>
</evidence>
<dbReference type="GO" id="GO:0006635">
    <property type="term" value="P:fatty acid beta-oxidation"/>
    <property type="evidence" value="ECO:0007669"/>
    <property type="project" value="TreeGrafter"/>
</dbReference>
<evidence type="ECO:0000256" key="1">
    <source>
        <dbReference type="ARBA" id="ARBA00005254"/>
    </source>
</evidence>
<evidence type="ECO:0000313" key="2">
    <source>
        <dbReference type="EMBL" id="TWR56208.1"/>
    </source>
</evidence>
<dbReference type="EMBL" id="VFEQ01000014">
    <property type="protein sequence ID" value="TWR56208.1"/>
    <property type="molecule type" value="Genomic_DNA"/>
</dbReference>
<dbReference type="PANTHER" id="PTHR11941">
    <property type="entry name" value="ENOYL-COA HYDRATASE-RELATED"/>
    <property type="match status" value="1"/>
</dbReference>
<name>A0A9X9BQA2_PSEMA</name>
<organism evidence="2 3">
    <name type="scientific">Pseudomonas marginalis</name>
    <name type="common">Pseudomonas panacis</name>
    <dbReference type="NCBI Taxonomy" id="298"/>
    <lineage>
        <taxon>Bacteria</taxon>
        <taxon>Pseudomonadati</taxon>
        <taxon>Pseudomonadota</taxon>
        <taxon>Gammaproteobacteria</taxon>
        <taxon>Pseudomonadales</taxon>
        <taxon>Pseudomonadaceae</taxon>
        <taxon>Pseudomonas</taxon>
    </lineage>
</organism>
<dbReference type="Pfam" id="PF00378">
    <property type="entry name" value="ECH_1"/>
    <property type="match status" value="1"/>
</dbReference>
<reference evidence="2 3" key="1">
    <citation type="submission" date="2019-06" db="EMBL/GenBank/DDBJ databases">
        <title>Pseudomonas bimorpha sp. nov. isolated from bovine raw milk and skim milk concentrate.</title>
        <authorList>
            <person name="Hofmann K."/>
            <person name="Huptas C."/>
            <person name="Doll E."/>
            <person name="Scherer S."/>
            <person name="Wenning M."/>
        </authorList>
    </citation>
    <scope>NUCLEOTIDE SEQUENCE [LARGE SCALE GENOMIC DNA]</scope>
    <source>
        <strain evidence="2 3">DSM 13124</strain>
    </source>
</reference>
<dbReference type="OrthoDB" id="9775794at2"/>
<proteinExistence type="inferred from homology"/>
<dbReference type="Gene3D" id="3.90.226.10">
    <property type="entry name" value="2-enoyl-CoA Hydratase, Chain A, domain 1"/>
    <property type="match status" value="1"/>
</dbReference>
<sequence>MELVLNRPTKYNALTDEMIVKLGEAIDRFASEQTLRVMLIRANGKYFSAGVDISPEITPETGSSTLDGRLWYRNKFHRMFDELEAIEKPIVVAHQGPCLGGGLEMSLSCDFRLAAQSASYALPEINIGALPGSGGISRLTRIAGPHWARWLVMAGEQIDAQQALNIGIVHTVYPDDEFQARTWAFCQKLAKQPYELMGLAKLSIELTADLGRAQGRNVERISNSILFTGAEHKALVHTFLDQQAQKRRNKTEKAE</sequence>
<dbReference type="SUPFAM" id="SSF52096">
    <property type="entry name" value="ClpP/crotonase"/>
    <property type="match status" value="1"/>
</dbReference>
<dbReference type="AlphaFoldDB" id="A0A9X9BQA2"/>
<dbReference type="Proteomes" id="UP000316123">
    <property type="component" value="Unassembled WGS sequence"/>
</dbReference>
<dbReference type="InterPro" id="IPR029045">
    <property type="entry name" value="ClpP/crotonase-like_dom_sf"/>
</dbReference>
<comment type="caution">
    <text evidence="2">The sequence shown here is derived from an EMBL/GenBank/DDBJ whole genome shotgun (WGS) entry which is preliminary data.</text>
</comment>
<dbReference type="CDD" id="cd06558">
    <property type="entry name" value="crotonase-like"/>
    <property type="match status" value="1"/>
</dbReference>
<dbReference type="PANTHER" id="PTHR11941:SF54">
    <property type="entry name" value="ENOYL-COA HYDRATASE, MITOCHONDRIAL"/>
    <property type="match status" value="1"/>
</dbReference>
<dbReference type="GO" id="GO:0003824">
    <property type="term" value="F:catalytic activity"/>
    <property type="evidence" value="ECO:0007669"/>
    <property type="project" value="UniProtKB-ARBA"/>
</dbReference>
<dbReference type="InterPro" id="IPR001753">
    <property type="entry name" value="Enoyl-CoA_hydra/iso"/>
</dbReference>
<protein>
    <submittedName>
        <fullName evidence="2">Enoyl-CoA hydratase/isomerase family protein</fullName>
    </submittedName>
</protein>
<accession>A0A9X9BQA2</accession>
<comment type="similarity">
    <text evidence="1">Belongs to the enoyl-CoA hydratase/isomerase family.</text>
</comment>